<accession>E0NMH8</accession>
<sequence length="404" mass="45153">MDITKRFLNYVKFDTKSDAKSETVPSTEGQMIFAKYLEKELKDMGIKTNLDDKGYLFGYIPSNVDYPLPKIGFLAHLDTAPDFSGKNVNPQIIEYKGGDIKLLDGSVMSEEEFPGLNDVVGEEIIVTDGTTLLGADDKSGIAIIMDAIEKIVNDSSIKHGEIRVGFTPDEEIGRGPHHFNVEKFDCDFAFTVDGGRIGELQYENFNAASCFIEIEGKSVHPGSAKNIMINALDIATELNESLPCQMRPQFTENYEGFFMLSSMNGGVSHASMEYIIRDHSMDKFNEKKNIIKALVDFLETKHGVKIDIKFEDSYFNMKEKLLPHMDKIMLAKKSMEEVGIKPIIEPIRGGSDGSQLSYMGLPCPNFFAGGYNFHGKYEFIPISSMFKGSELVVKIIENLAEENK</sequence>
<feature type="binding site" evidence="11">
    <location>
        <position position="374"/>
    </location>
    <ligand>
        <name>Zn(2+)</name>
        <dbReference type="ChEBI" id="CHEBI:29105"/>
        <label>2</label>
    </ligand>
</feature>
<comment type="similarity">
    <text evidence="2">Belongs to the peptidase M20B family.</text>
</comment>
<evidence type="ECO:0000313" key="13">
    <source>
        <dbReference type="EMBL" id="EFM25041.1"/>
    </source>
</evidence>
<feature type="binding site" evidence="11">
    <location>
        <position position="193"/>
    </location>
    <ligand>
        <name>Zn(2+)</name>
        <dbReference type="ChEBI" id="CHEBI:29105"/>
        <label>1</label>
    </ligand>
</feature>
<evidence type="ECO:0000256" key="5">
    <source>
        <dbReference type="ARBA" id="ARBA00022723"/>
    </source>
</evidence>
<dbReference type="Gene3D" id="3.40.630.10">
    <property type="entry name" value="Zn peptidases"/>
    <property type="match status" value="1"/>
</dbReference>
<gene>
    <name evidence="13" type="primary">pepT</name>
    <name evidence="13" type="ORF">HMPREF9225_1400</name>
</gene>
<keyword evidence="6 13" id="KW-0378">Hydrolase</keyword>
<evidence type="ECO:0000256" key="10">
    <source>
        <dbReference type="PIRSR" id="PIRSR037215-1"/>
    </source>
</evidence>
<dbReference type="PROSITE" id="PS00758">
    <property type="entry name" value="ARGE_DAPE_CPG2_1"/>
    <property type="match status" value="1"/>
</dbReference>
<dbReference type="GO" id="GO:0008270">
    <property type="term" value="F:zinc ion binding"/>
    <property type="evidence" value="ECO:0007669"/>
    <property type="project" value="InterPro"/>
</dbReference>
<dbReference type="PROSITE" id="PS00759">
    <property type="entry name" value="ARGE_DAPE_CPG2_2"/>
    <property type="match status" value="1"/>
</dbReference>
<organism evidence="13 14">
    <name type="scientific">Peptoniphilus duerdenii ATCC BAA-1640</name>
    <dbReference type="NCBI Taxonomy" id="862517"/>
    <lineage>
        <taxon>Bacteria</taxon>
        <taxon>Bacillati</taxon>
        <taxon>Bacillota</taxon>
        <taxon>Tissierellia</taxon>
        <taxon>Tissierellales</taxon>
        <taxon>Peptoniphilaceae</taxon>
        <taxon>Peptoniphilus</taxon>
    </lineage>
</organism>
<dbReference type="SUPFAM" id="SSF53187">
    <property type="entry name" value="Zn-dependent exopeptidases"/>
    <property type="match status" value="1"/>
</dbReference>
<proteinExistence type="inferred from homology"/>
<dbReference type="InterPro" id="IPR001261">
    <property type="entry name" value="ArgE/DapE_CS"/>
</dbReference>
<evidence type="ECO:0000256" key="7">
    <source>
        <dbReference type="ARBA" id="ARBA00022833"/>
    </source>
</evidence>
<dbReference type="Proteomes" id="UP000003280">
    <property type="component" value="Unassembled WGS sequence"/>
</dbReference>
<dbReference type="EMBL" id="AEEH01000046">
    <property type="protein sequence ID" value="EFM25041.1"/>
    <property type="molecule type" value="Genomic_DNA"/>
</dbReference>
<dbReference type="NCBIfam" id="TIGR01882">
    <property type="entry name" value="peptidase-T"/>
    <property type="match status" value="1"/>
</dbReference>
<dbReference type="OrthoDB" id="9804934at2"/>
<dbReference type="EC" id="3.4.11.4" evidence="9"/>
<evidence type="ECO:0000256" key="8">
    <source>
        <dbReference type="ARBA" id="ARBA00023049"/>
    </source>
</evidence>
<dbReference type="GO" id="GO:0045148">
    <property type="term" value="F:tripeptide aminopeptidase activity"/>
    <property type="evidence" value="ECO:0007669"/>
    <property type="project" value="UniProtKB-UniRule"/>
</dbReference>
<dbReference type="InterPro" id="IPR010161">
    <property type="entry name" value="Peptidase_M20B"/>
</dbReference>
<dbReference type="STRING" id="862517.HMPREF9225_1400"/>
<dbReference type="HOGENOM" id="CLU_053676_0_0_9"/>
<dbReference type="InterPro" id="IPR002933">
    <property type="entry name" value="Peptidase_M20"/>
</dbReference>
<dbReference type="InterPro" id="IPR036264">
    <property type="entry name" value="Bact_exopeptidase_dim_dom"/>
</dbReference>
<dbReference type="GO" id="GO:0008237">
    <property type="term" value="F:metallopeptidase activity"/>
    <property type="evidence" value="ECO:0007669"/>
    <property type="project" value="UniProtKB-KW"/>
</dbReference>
<dbReference type="NCBIfam" id="NF009920">
    <property type="entry name" value="PRK13381.1"/>
    <property type="match status" value="1"/>
</dbReference>
<evidence type="ECO:0000256" key="1">
    <source>
        <dbReference type="ARBA" id="ARBA00000870"/>
    </source>
</evidence>
<dbReference type="PIRSF" id="PIRSF037215">
    <property type="entry name" value="Peptidase_M20B"/>
    <property type="match status" value="1"/>
</dbReference>
<feature type="active site" description="Proton acceptor" evidence="10">
    <location>
        <position position="170"/>
    </location>
</feature>
<dbReference type="PANTHER" id="PTHR42994:SF1">
    <property type="entry name" value="PEPTIDASE T"/>
    <property type="match status" value="1"/>
</dbReference>
<feature type="binding site" evidence="11">
    <location>
        <position position="136"/>
    </location>
    <ligand>
        <name>Zn(2+)</name>
        <dbReference type="ChEBI" id="CHEBI:29105"/>
        <label>2</label>
    </ligand>
</feature>
<feature type="binding site" evidence="11">
    <location>
        <position position="171"/>
    </location>
    <ligand>
        <name>Zn(2+)</name>
        <dbReference type="ChEBI" id="CHEBI:29105"/>
        <label>2</label>
    </ligand>
</feature>
<evidence type="ECO:0000256" key="3">
    <source>
        <dbReference type="ARBA" id="ARBA00022438"/>
    </source>
</evidence>
<name>E0NMH8_9FIRM</name>
<dbReference type="eggNOG" id="COG2195">
    <property type="taxonomic scope" value="Bacteria"/>
</dbReference>
<evidence type="ECO:0000256" key="6">
    <source>
        <dbReference type="ARBA" id="ARBA00022801"/>
    </source>
</evidence>
<dbReference type="PANTHER" id="PTHR42994">
    <property type="entry name" value="PEPTIDASE T"/>
    <property type="match status" value="1"/>
</dbReference>
<keyword evidence="5 11" id="KW-0479">Metal-binding</keyword>
<dbReference type="GO" id="GO:0006518">
    <property type="term" value="P:peptide metabolic process"/>
    <property type="evidence" value="ECO:0007669"/>
    <property type="project" value="InterPro"/>
</dbReference>
<keyword evidence="4" id="KW-0645">Protease</keyword>
<evidence type="ECO:0000256" key="9">
    <source>
        <dbReference type="NCBIfam" id="TIGR01882"/>
    </source>
</evidence>
<dbReference type="RefSeq" id="WP_008902190.1">
    <property type="nucleotide sequence ID" value="NZ_GL397071.1"/>
</dbReference>
<comment type="cofactor">
    <cofactor evidence="11">
        <name>Zn(2+)</name>
        <dbReference type="ChEBI" id="CHEBI:29105"/>
    </cofactor>
    <text evidence="11">Binds 2 Zn(2+) ions per subunit.</text>
</comment>
<feature type="domain" description="Peptidase M20 dimerisation" evidence="12">
    <location>
        <begin position="202"/>
        <end position="300"/>
    </location>
</feature>
<dbReference type="SUPFAM" id="SSF55031">
    <property type="entry name" value="Bacterial exopeptidase dimerisation domain"/>
    <property type="match status" value="1"/>
</dbReference>
<feature type="active site" evidence="10">
    <location>
        <position position="78"/>
    </location>
</feature>
<dbReference type="Pfam" id="PF07687">
    <property type="entry name" value="M20_dimer"/>
    <property type="match status" value="1"/>
</dbReference>
<dbReference type="InterPro" id="IPR011650">
    <property type="entry name" value="Peptidase_M20_dimer"/>
</dbReference>
<feature type="binding site" evidence="11">
    <location>
        <position position="76"/>
    </location>
    <ligand>
        <name>Zn(2+)</name>
        <dbReference type="ChEBI" id="CHEBI:29105"/>
        <label>1</label>
    </ligand>
</feature>
<reference evidence="13 14" key="1">
    <citation type="submission" date="2010-07" db="EMBL/GenBank/DDBJ databases">
        <authorList>
            <person name="Muzny D."/>
            <person name="Qin X."/>
            <person name="Deng J."/>
            <person name="Jiang H."/>
            <person name="Liu Y."/>
            <person name="Qu J."/>
            <person name="Song X.-Z."/>
            <person name="Zhang L."/>
            <person name="Thornton R."/>
            <person name="Coyle M."/>
            <person name="Francisco L."/>
            <person name="Jackson L."/>
            <person name="Javaid M."/>
            <person name="Korchina V."/>
            <person name="Kovar C."/>
            <person name="Mata R."/>
            <person name="Mathew T."/>
            <person name="Ngo R."/>
            <person name="Nguyen L."/>
            <person name="Nguyen N."/>
            <person name="Okwuonu G."/>
            <person name="Ongeri F."/>
            <person name="Pham C."/>
            <person name="Simmons D."/>
            <person name="Wilczek-Boney K."/>
            <person name="Hale W."/>
            <person name="Jakkamsetti A."/>
            <person name="Pham P."/>
            <person name="Ruth R."/>
            <person name="San Lucas F."/>
            <person name="Warren J."/>
            <person name="Zhang J."/>
            <person name="Zhao Z."/>
            <person name="Zhou C."/>
            <person name="Zhu D."/>
            <person name="Lee S."/>
            <person name="Bess C."/>
            <person name="Blankenburg K."/>
            <person name="Forbes L."/>
            <person name="Fu Q."/>
            <person name="Gubbala S."/>
            <person name="Hirani K."/>
            <person name="Jayaseelan J.C."/>
            <person name="Lara F."/>
            <person name="Munidasa M."/>
            <person name="Palculict T."/>
            <person name="Patil S."/>
            <person name="Pu L.-L."/>
            <person name="Saada N."/>
            <person name="Tang L."/>
            <person name="Weissenberger G."/>
            <person name="Zhu Y."/>
            <person name="Hemphill L."/>
            <person name="Shang Y."/>
            <person name="Youmans B."/>
            <person name="Ayvaz T."/>
            <person name="Ross M."/>
            <person name="Santibanez J."/>
            <person name="Aqrawi P."/>
            <person name="Gross S."/>
            <person name="Joshi V."/>
            <person name="Fowler G."/>
            <person name="Nazareth L."/>
            <person name="Reid J."/>
            <person name="Worley K."/>
            <person name="Petrosino J."/>
            <person name="Highlander S."/>
            <person name="Gibbs R."/>
        </authorList>
    </citation>
    <scope>NUCLEOTIDE SEQUENCE [LARGE SCALE GENOMIC DNA]</scope>
    <source>
        <strain evidence="13 14">ATCC BAA-1640</strain>
    </source>
</reference>
<evidence type="ECO:0000256" key="2">
    <source>
        <dbReference type="ARBA" id="ARBA00009692"/>
    </source>
</evidence>
<dbReference type="CDD" id="cd03892">
    <property type="entry name" value="M20_peptT"/>
    <property type="match status" value="1"/>
</dbReference>
<dbReference type="Pfam" id="PF01546">
    <property type="entry name" value="Peptidase_M20"/>
    <property type="match status" value="1"/>
</dbReference>
<dbReference type="AlphaFoldDB" id="E0NMH8"/>
<keyword evidence="8" id="KW-0482">Metalloprotease</keyword>
<evidence type="ECO:0000256" key="11">
    <source>
        <dbReference type="PIRSR" id="PIRSR037215-2"/>
    </source>
</evidence>
<evidence type="ECO:0000313" key="14">
    <source>
        <dbReference type="Proteomes" id="UP000003280"/>
    </source>
</evidence>
<evidence type="ECO:0000256" key="4">
    <source>
        <dbReference type="ARBA" id="ARBA00022670"/>
    </source>
</evidence>
<comment type="caution">
    <text evidence="13">The sequence shown here is derived from an EMBL/GenBank/DDBJ whole genome shotgun (WGS) entry which is preliminary data.</text>
</comment>
<keyword evidence="7 11" id="KW-0862">Zinc</keyword>
<comment type="catalytic activity">
    <reaction evidence="1">
        <text>Release of the N-terminal residue from a tripeptide.</text>
        <dbReference type="EC" id="3.4.11.4"/>
    </reaction>
</comment>
<evidence type="ECO:0000259" key="12">
    <source>
        <dbReference type="Pfam" id="PF07687"/>
    </source>
</evidence>
<keyword evidence="3 13" id="KW-0031">Aminopeptidase</keyword>
<dbReference type="NCBIfam" id="NF003976">
    <property type="entry name" value="PRK05469.1"/>
    <property type="match status" value="1"/>
</dbReference>
<feature type="binding site" evidence="11">
    <location>
        <position position="136"/>
    </location>
    <ligand>
        <name>Zn(2+)</name>
        <dbReference type="ChEBI" id="CHEBI:29105"/>
        <label>1</label>
    </ligand>
</feature>
<protein>
    <recommendedName>
        <fullName evidence="9">Peptidase T</fullName>
        <ecNumber evidence="9">3.4.11.4</ecNumber>
    </recommendedName>
</protein>
<dbReference type="Gene3D" id="3.30.70.360">
    <property type="match status" value="1"/>
</dbReference>
<dbReference type="GO" id="GO:0006508">
    <property type="term" value="P:proteolysis"/>
    <property type="evidence" value="ECO:0007669"/>
    <property type="project" value="UniProtKB-UniRule"/>
</dbReference>
<keyword evidence="14" id="KW-1185">Reference proteome</keyword>